<dbReference type="AlphaFoldDB" id="A0A699I966"/>
<feature type="non-terminal residue" evidence="2">
    <location>
        <position position="214"/>
    </location>
</feature>
<gene>
    <name evidence="2" type="ORF">Tci_515410</name>
</gene>
<feature type="region of interest" description="Disordered" evidence="1">
    <location>
        <begin position="134"/>
        <end position="214"/>
    </location>
</feature>
<feature type="compositionally biased region" description="Basic and acidic residues" evidence="1">
    <location>
        <begin position="167"/>
        <end position="183"/>
    </location>
</feature>
<feature type="compositionally biased region" description="Basic and acidic residues" evidence="1">
    <location>
        <begin position="149"/>
        <end position="158"/>
    </location>
</feature>
<comment type="caution">
    <text evidence="2">The sequence shown here is derived from an EMBL/GenBank/DDBJ whole genome shotgun (WGS) entry which is preliminary data.</text>
</comment>
<feature type="compositionally biased region" description="Basic and acidic residues" evidence="1">
    <location>
        <begin position="71"/>
        <end position="80"/>
    </location>
</feature>
<name>A0A699I966_TANCI</name>
<feature type="compositionally biased region" description="Polar residues" evidence="1">
    <location>
        <begin position="201"/>
        <end position="214"/>
    </location>
</feature>
<feature type="compositionally biased region" description="Basic and acidic residues" evidence="1">
    <location>
        <begin position="89"/>
        <end position="105"/>
    </location>
</feature>
<accession>A0A699I966</accession>
<reference evidence="2" key="1">
    <citation type="journal article" date="2019" name="Sci. Rep.">
        <title>Draft genome of Tanacetum cinerariifolium, the natural source of mosquito coil.</title>
        <authorList>
            <person name="Yamashiro T."/>
            <person name="Shiraishi A."/>
            <person name="Satake H."/>
            <person name="Nakayama K."/>
        </authorList>
    </citation>
    <scope>NUCLEOTIDE SEQUENCE</scope>
</reference>
<dbReference type="EMBL" id="BKCJ010278467">
    <property type="protein sequence ID" value="GEZ43437.1"/>
    <property type="molecule type" value="Genomic_DNA"/>
</dbReference>
<protein>
    <submittedName>
        <fullName evidence="2">Uncharacterized protein</fullName>
    </submittedName>
</protein>
<organism evidence="2">
    <name type="scientific">Tanacetum cinerariifolium</name>
    <name type="common">Dalmatian daisy</name>
    <name type="synonym">Chrysanthemum cinerariifolium</name>
    <dbReference type="NCBI Taxonomy" id="118510"/>
    <lineage>
        <taxon>Eukaryota</taxon>
        <taxon>Viridiplantae</taxon>
        <taxon>Streptophyta</taxon>
        <taxon>Embryophyta</taxon>
        <taxon>Tracheophyta</taxon>
        <taxon>Spermatophyta</taxon>
        <taxon>Magnoliopsida</taxon>
        <taxon>eudicotyledons</taxon>
        <taxon>Gunneridae</taxon>
        <taxon>Pentapetalae</taxon>
        <taxon>asterids</taxon>
        <taxon>campanulids</taxon>
        <taxon>Asterales</taxon>
        <taxon>Asteraceae</taxon>
        <taxon>Asteroideae</taxon>
        <taxon>Anthemideae</taxon>
        <taxon>Anthemidinae</taxon>
        <taxon>Tanacetum</taxon>
    </lineage>
</organism>
<evidence type="ECO:0000256" key="1">
    <source>
        <dbReference type="SAM" id="MobiDB-lite"/>
    </source>
</evidence>
<feature type="region of interest" description="Disordered" evidence="1">
    <location>
        <begin position="55"/>
        <end position="116"/>
    </location>
</feature>
<proteinExistence type="predicted"/>
<sequence>MTRMVKDQGGLTQINKEDFHTCMFAFFLSQEKSKRVHQGKAADGNVQKYVLLPLWSSGSKDPYNTDADATFEVKEPKSEVHVSPSSSAKTKEHDDKTKREAKGKIPVELSTGVRNLSKAADGNVQKYVLLPLWSSGSKDPYNTDADATFEVKEPKSEVHVSPSSSAKTKEHDDKTKREAKGKIPVELSTGVRNLSEEFEDFSSNSTNEVNAAST</sequence>
<evidence type="ECO:0000313" key="2">
    <source>
        <dbReference type="EMBL" id="GEZ43437.1"/>
    </source>
</evidence>